<dbReference type="EMBL" id="VVXJ01000032">
    <property type="protein sequence ID" value="KAA2373568.1"/>
    <property type="molecule type" value="Genomic_DNA"/>
</dbReference>
<protein>
    <submittedName>
        <fullName evidence="2">DUF4377 domain-containing protein</fullName>
    </submittedName>
</protein>
<dbReference type="PROSITE" id="PS51257">
    <property type="entry name" value="PROKAR_LIPOPROTEIN"/>
    <property type="match status" value="1"/>
</dbReference>
<comment type="caution">
    <text evidence="2">The sequence shown here is derived from an EMBL/GenBank/DDBJ whole genome shotgun (WGS) entry which is preliminary data.</text>
</comment>
<evidence type="ECO:0000313" key="3">
    <source>
        <dbReference type="Proteomes" id="UP000322658"/>
    </source>
</evidence>
<dbReference type="Pfam" id="PF14302">
    <property type="entry name" value="DUF4377"/>
    <property type="match status" value="2"/>
</dbReference>
<feature type="domain" description="DUF4377" evidence="1">
    <location>
        <begin position="50"/>
        <end position="107"/>
    </location>
</feature>
<dbReference type="InterPro" id="IPR025485">
    <property type="entry name" value="DUF4377"/>
</dbReference>
<dbReference type="AlphaFoldDB" id="A0A5B3GIM1"/>
<proteinExistence type="predicted"/>
<accession>A0A5B3GIM1</accession>
<gene>
    <name evidence="2" type="ORF">F2Y07_12270</name>
</gene>
<organism evidence="2 3">
    <name type="scientific">Alistipes shahii</name>
    <dbReference type="NCBI Taxonomy" id="328814"/>
    <lineage>
        <taxon>Bacteria</taxon>
        <taxon>Pseudomonadati</taxon>
        <taxon>Bacteroidota</taxon>
        <taxon>Bacteroidia</taxon>
        <taxon>Bacteroidales</taxon>
        <taxon>Rikenellaceae</taxon>
        <taxon>Alistipes</taxon>
    </lineage>
</organism>
<reference evidence="2 3" key="1">
    <citation type="journal article" date="2019" name="Nat. Med.">
        <title>A library of human gut bacterial isolates paired with longitudinal multiomics data enables mechanistic microbiome research.</title>
        <authorList>
            <person name="Poyet M."/>
            <person name="Groussin M."/>
            <person name="Gibbons S.M."/>
            <person name="Avila-Pacheco J."/>
            <person name="Jiang X."/>
            <person name="Kearney S.M."/>
            <person name="Perrotta A.R."/>
            <person name="Berdy B."/>
            <person name="Zhao S."/>
            <person name="Lieberman T.D."/>
            <person name="Swanson P.K."/>
            <person name="Smith M."/>
            <person name="Roesemann S."/>
            <person name="Alexander J.E."/>
            <person name="Rich S.A."/>
            <person name="Livny J."/>
            <person name="Vlamakis H."/>
            <person name="Clish C."/>
            <person name="Bullock K."/>
            <person name="Deik A."/>
            <person name="Scott J."/>
            <person name="Pierce K.A."/>
            <person name="Xavier R.J."/>
            <person name="Alm E.J."/>
        </authorList>
    </citation>
    <scope>NUCLEOTIDE SEQUENCE [LARGE SCALE GENOMIC DNA]</scope>
    <source>
        <strain evidence="2 3">BIOML-A1</strain>
    </source>
</reference>
<dbReference type="Proteomes" id="UP000322658">
    <property type="component" value="Unassembled WGS sequence"/>
</dbReference>
<dbReference type="RefSeq" id="WP_149886101.1">
    <property type="nucleotide sequence ID" value="NZ_CATVWL010000056.1"/>
</dbReference>
<name>A0A5B3GIM1_9BACT</name>
<evidence type="ECO:0000259" key="1">
    <source>
        <dbReference type="Pfam" id="PF14302"/>
    </source>
</evidence>
<evidence type="ECO:0000313" key="2">
    <source>
        <dbReference type="EMBL" id="KAA2373568.1"/>
    </source>
</evidence>
<sequence>MKKCFVLLLLLPLGFGGCDDGHEPRTETWTVAPEKGVAGIVMSFGHVPAYIVKTAPDAEWRTFSGSIANFTFEKGYQTEMLVRIDPIPNPPADGPERRYTMERLISRTRMQPAIDPLQFSPEFEVTIASRRADSPATSGYWIKDMRYTDPQWEPFPWEIEGFDFEPGFEARLLIRPVAEYDDAKGDYEVKYRLTKLISSEEKVSEGIPDK</sequence>
<feature type="domain" description="DUF4377" evidence="1">
    <location>
        <begin position="140"/>
        <end position="198"/>
    </location>
</feature>